<dbReference type="RefSeq" id="XP_021876383.1">
    <property type="nucleotide sequence ID" value="XM_022019875.1"/>
</dbReference>
<feature type="compositionally biased region" description="Polar residues" evidence="1">
    <location>
        <begin position="275"/>
        <end position="288"/>
    </location>
</feature>
<evidence type="ECO:0008006" key="4">
    <source>
        <dbReference type="Google" id="ProtNLM"/>
    </source>
</evidence>
<name>A0A1Y2G8B4_9FUNG</name>
<protein>
    <recommendedName>
        <fullName evidence="4">Pal1 cell morphology protein-domain-containing protein</fullName>
    </recommendedName>
</protein>
<dbReference type="InParanoid" id="A0A1Y2G8B4"/>
<evidence type="ECO:0000313" key="3">
    <source>
        <dbReference type="Proteomes" id="UP000193648"/>
    </source>
</evidence>
<feature type="region of interest" description="Disordered" evidence="1">
    <location>
        <begin position="339"/>
        <end position="391"/>
    </location>
</feature>
<accession>A0A1Y2G8B4</accession>
<reference evidence="2 3" key="1">
    <citation type="submission" date="2016-07" db="EMBL/GenBank/DDBJ databases">
        <title>Pervasive Adenine N6-methylation of Active Genes in Fungi.</title>
        <authorList>
            <consortium name="DOE Joint Genome Institute"/>
            <person name="Mondo S.J."/>
            <person name="Dannebaum R.O."/>
            <person name="Kuo R.C."/>
            <person name="Labutti K."/>
            <person name="Haridas S."/>
            <person name="Kuo A."/>
            <person name="Salamov A."/>
            <person name="Ahrendt S.R."/>
            <person name="Lipzen A."/>
            <person name="Sullivan W."/>
            <person name="Andreopoulos W.B."/>
            <person name="Clum A."/>
            <person name="Lindquist E."/>
            <person name="Daum C."/>
            <person name="Ramamoorthy G.K."/>
            <person name="Gryganskyi A."/>
            <person name="Culley D."/>
            <person name="Magnuson J.K."/>
            <person name="James T.Y."/>
            <person name="O'Malley M.A."/>
            <person name="Stajich J.E."/>
            <person name="Spatafora J.W."/>
            <person name="Visel A."/>
            <person name="Grigoriev I.V."/>
        </authorList>
    </citation>
    <scope>NUCLEOTIDE SEQUENCE [LARGE SCALE GENOMIC DNA]</scope>
    <source>
        <strain evidence="2 3">NRRL 3116</strain>
    </source>
</reference>
<sequence length="391" mass="42520">MEPRNTTLRTLYVTGHGPESARHHAMHVDKPAISHIENPETNYSALGVDIPRIVGHSEHPINYRRGSLHVDGKDDLIRDPHHPDYHGHSIHVPHYNHDSLTQGTKLGAPIQTSRDNSKVIHGNVHHRTQNTLPEAVAAIRKNPFEAHMSHRRASYSSGLNVDYPAIPTANLAGSGSTDNTNHDRPEGVRNSAINVDRAGSLDRKHCGMGVDAPALASHEIASSVCFGSKNTHAGETKNMARDSTSVASSERHYLDGDHESIFDKVKGVFHRRSSVKSSDIPATQSSISAGKGKGRAPDIVNSTALPSELSTDVPAGYEGPIPQAGPGEQVVWVKKTTQTEIYDEPEDTAVPSETQDHTSRRHSSSSSKSFFNRLRSRHSTSSSDKGKNPAR</sequence>
<feature type="compositionally biased region" description="Low complexity" evidence="1">
    <location>
        <begin position="364"/>
        <end position="373"/>
    </location>
</feature>
<keyword evidence="3" id="KW-1185">Reference proteome</keyword>
<evidence type="ECO:0000256" key="1">
    <source>
        <dbReference type="SAM" id="MobiDB-lite"/>
    </source>
</evidence>
<feature type="region of interest" description="Disordered" evidence="1">
    <location>
        <begin position="310"/>
        <end position="329"/>
    </location>
</feature>
<evidence type="ECO:0000313" key="2">
    <source>
        <dbReference type="EMBL" id="ORZ04169.1"/>
    </source>
</evidence>
<feature type="region of interest" description="Disordered" evidence="1">
    <location>
        <begin position="272"/>
        <end position="300"/>
    </location>
</feature>
<dbReference type="GeneID" id="33561719"/>
<dbReference type="OrthoDB" id="2422346at2759"/>
<organism evidence="2 3">
    <name type="scientific">Lobosporangium transversale</name>
    <dbReference type="NCBI Taxonomy" id="64571"/>
    <lineage>
        <taxon>Eukaryota</taxon>
        <taxon>Fungi</taxon>
        <taxon>Fungi incertae sedis</taxon>
        <taxon>Mucoromycota</taxon>
        <taxon>Mortierellomycotina</taxon>
        <taxon>Mortierellomycetes</taxon>
        <taxon>Mortierellales</taxon>
        <taxon>Mortierellaceae</taxon>
        <taxon>Lobosporangium</taxon>
    </lineage>
</organism>
<proteinExistence type="predicted"/>
<dbReference type="EMBL" id="MCFF01000059">
    <property type="protein sequence ID" value="ORZ04169.1"/>
    <property type="molecule type" value="Genomic_DNA"/>
</dbReference>
<gene>
    <name evidence="2" type="ORF">BCR41DRAFT_199906</name>
</gene>
<dbReference type="Proteomes" id="UP000193648">
    <property type="component" value="Unassembled WGS sequence"/>
</dbReference>
<comment type="caution">
    <text evidence="2">The sequence shown here is derived from an EMBL/GenBank/DDBJ whole genome shotgun (WGS) entry which is preliminary data.</text>
</comment>
<dbReference type="AlphaFoldDB" id="A0A1Y2G8B4"/>